<keyword evidence="1" id="KW-1133">Transmembrane helix</keyword>
<evidence type="ECO:0000313" key="3">
    <source>
        <dbReference type="Proteomes" id="UP000199144"/>
    </source>
</evidence>
<keyword evidence="3" id="KW-1185">Reference proteome</keyword>
<evidence type="ECO:0000256" key="1">
    <source>
        <dbReference type="SAM" id="Phobius"/>
    </source>
</evidence>
<dbReference type="STRING" id="254406.SAMN04488042_11716"/>
<name>A0A1I4TJC6_9RHOB</name>
<dbReference type="EMBL" id="FOTQ01000017">
    <property type="protein sequence ID" value="SFM76660.1"/>
    <property type="molecule type" value="Genomic_DNA"/>
</dbReference>
<gene>
    <name evidence="2" type="ORF">SAMN04488042_11716</name>
</gene>
<keyword evidence="1" id="KW-0812">Transmembrane</keyword>
<dbReference type="Proteomes" id="UP000199144">
    <property type="component" value="Unassembled WGS sequence"/>
</dbReference>
<organism evidence="2 3">
    <name type="scientific">Shimia aestuarii</name>
    <dbReference type="NCBI Taxonomy" id="254406"/>
    <lineage>
        <taxon>Bacteria</taxon>
        <taxon>Pseudomonadati</taxon>
        <taxon>Pseudomonadota</taxon>
        <taxon>Alphaproteobacteria</taxon>
        <taxon>Rhodobacterales</taxon>
        <taxon>Roseobacteraceae</taxon>
    </lineage>
</organism>
<accession>A0A1I4TJC6</accession>
<proteinExistence type="predicted"/>
<feature type="transmembrane region" description="Helical" evidence="1">
    <location>
        <begin position="44"/>
        <end position="64"/>
    </location>
</feature>
<sequence>MICERTHKIDIRKHGALAKMLFETISTELQVTRTQARPFGGFRYWFLCPGCARCCAILYVMPLLRCRLCARGRYETELRTPKDRRLLAAIKLRQRLGQSQGGIVVPFPPKPKWMRWHTYHRIKAEALKNERRIWESSIIESGEDLQIDKTT</sequence>
<protein>
    <submittedName>
        <fullName evidence="2">Uncharacterized protein</fullName>
    </submittedName>
</protein>
<dbReference type="AlphaFoldDB" id="A0A1I4TJC6"/>
<reference evidence="2 3" key="1">
    <citation type="submission" date="2016-10" db="EMBL/GenBank/DDBJ databases">
        <authorList>
            <person name="de Groot N.N."/>
        </authorList>
    </citation>
    <scope>NUCLEOTIDE SEQUENCE [LARGE SCALE GENOMIC DNA]</scope>
    <source>
        <strain evidence="2 3">DSM 15283</strain>
    </source>
</reference>
<evidence type="ECO:0000313" key="2">
    <source>
        <dbReference type="EMBL" id="SFM76660.1"/>
    </source>
</evidence>
<keyword evidence="1" id="KW-0472">Membrane</keyword>